<sequence>MRPAFAVACLALAACTGVAAHGDSGRSEPMIADGTDFGMRPGDTVTLADRSTLRYLRLVNDSRCPPDVQCIWAGNAEIAFAWHDAAGARATFSLHTTVGDKQHRLGTRMLTLRSLARGDAPQAQLHIDIAP</sequence>
<dbReference type="PROSITE" id="PS51257">
    <property type="entry name" value="PROKAR_LIPOPROTEIN"/>
    <property type="match status" value="1"/>
</dbReference>
<comment type="caution">
    <text evidence="2">The sequence shown here is derived from an EMBL/GenBank/DDBJ whole genome shotgun (WGS) entry which is preliminary data.</text>
</comment>
<gene>
    <name evidence="2" type="ORF">D0Y53_09160</name>
</gene>
<keyword evidence="1" id="KW-0732">Signal</keyword>
<keyword evidence="3" id="KW-1185">Reference proteome</keyword>
<reference evidence="2 3" key="1">
    <citation type="submission" date="2018-08" db="EMBL/GenBank/DDBJ databases">
        <title>Lysobacter weifangensis sp. nov., a new member of the family 'Xanthomonadaceae', isolated from soil in a farmland.</title>
        <authorList>
            <person name="Zhao H."/>
        </authorList>
    </citation>
    <scope>NUCLEOTIDE SEQUENCE [LARGE SCALE GENOMIC DNA]</scope>
    <source>
        <strain evidence="2 3">WF-2</strain>
    </source>
</reference>
<protein>
    <recommendedName>
        <fullName evidence="4">Lipoprotein</fullName>
    </recommendedName>
</protein>
<dbReference type="EMBL" id="QVPD01000009">
    <property type="protein sequence ID" value="RFP59920.1"/>
    <property type="molecule type" value="Genomic_DNA"/>
</dbReference>
<feature type="signal peptide" evidence="1">
    <location>
        <begin position="1"/>
        <end position="19"/>
    </location>
</feature>
<name>A0A372DK62_9GAMM</name>
<dbReference type="Proteomes" id="UP000262917">
    <property type="component" value="Unassembled WGS sequence"/>
</dbReference>
<organism evidence="2 3">
    <name type="scientific">Cognatiluteimonas weifangensis</name>
    <dbReference type="NCBI Taxonomy" id="2303539"/>
    <lineage>
        <taxon>Bacteria</taxon>
        <taxon>Pseudomonadati</taxon>
        <taxon>Pseudomonadota</taxon>
        <taxon>Gammaproteobacteria</taxon>
        <taxon>Lysobacterales</taxon>
        <taxon>Lysobacteraceae</taxon>
        <taxon>Cognatiluteimonas</taxon>
    </lineage>
</organism>
<evidence type="ECO:0008006" key="4">
    <source>
        <dbReference type="Google" id="ProtNLM"/>
    </source>
</evidence>
<feature type="chain" id="PRO_5016969798" description="Lipoprotein" evidence="1">
    <location>
        <begin position="20"/>
        <end position="131"/>
    </location>
</feature>
<dbReference type="AlphaFoldDB" id="A0A372DK62"/>
<accession>A0A372DK62</accession>
<proteinExistence type="predicted"/>
<evidence type="ECO:0000313" key="2">
    <source>
        <dbReference type="EMBL" id="RFP59920.1"/>
    </source>
</evidence>
<evidence type="ECO:0000313" key="3">
    <source>
        <dbReference type="Proteomes" id="UP000262917"/>
    </source>
</evidence>
<evidence type="ECO:0000256" key="1">
    <source>
        <dbReference type="SAM" id="SignalP"/>
    </source>
</evidence>